<comment type="similarity">
    <text evidence="1">Belongs to the actin family.</text>
</comment>
<organism evidence="3 4">
    <name type="scientific">Bursaphelenchus okinawaensis</name>
    <dbReference type="NCBI Taxonomy" id="465554"/>
    <lineage>
        <taxon>Eukaryota</taxon>
        <taxon>Metazoa</taxon>
        <taxon>Ecdysozoa</taxon>
        <taxon>Nematoda</taxon>
        <taxon>Chromadorea</taxon>
        <taxon>Rhabditida</taxon>
        <taxon>Tylenchina</taxon>
        <taxon>Tylenchomorpha</taxon>
        <taxon>Aphelenchoidea</taxon>
        <taxon>Aphelenchoididae</taxon>
        <taxon>Bursaphelenchus</taxon>
    </lineage>
</organism>
<dbReference type="PANTHER" id="PTHR11937">
    <property type="entry name" value="ACTIN"/>
    <property type="match status" value="1"/>
</dbReference>
<dbReference type="Proteomes" id="UP000783686">
    <property type="component" value="Unassembled WGS sequence"/>
</dbReference>
<feature type="compositionally biased region" description="Basic and acidic residues" evidence="2">
    <location>
        <begin position="1"/>
        <end position="10"/>
    </location>
</feature>
<proteinExistence type="inferred from homology"/>
<accession>A0A811KVT5</accession>
<dbReference type="Gene3D" id="3.90.640.10">
    <property type="entry name" value="Actin, Chain A, domain 4"/>
    <property type="match status" value="1"/>
</dbReference>
<gene>
    <name evidence="3" type="ORF">BOKJ2_LOCUS8561</name>
</gene>
<feature type="region of interest" description="Disordered" evidence="2">
    <location>
        <begin position="1"/>
        <end position="23"/>
    </location>
</feature>
<evidence type="ECO:0000313" key="4">
    <source>
        <dbReference type="Proteomes" id="UP000614601"/>
    </source>
</evidence>
<dbReference type="SUPFAM" id="SSF53067">
    <property type="entry name" value="Actin-like ATPase domain"/>
    <property type="match status" value="2"/>
</dbReference>
<evidence type="ECO:0000256" key="1">
    <source>
        <dbReference type="RuleBase" id="RU000487"/>
    </source>
</evidence>
<dbReference type="OrthoDB" id="337660at2759"/>
<dbReference type="EMBL" id="CAJFDH010000004">
    <property type="protein sequence ID" value="CAD5219672.1"/>
    <property type="molecule type" value="Genomic_DNA"/>
</dbReference>
<reference evidence="3" key="1">
    <citation type="submission" date="2020-09" db="EMBL/GenBank/DDBJ databases">
        <authorList>
            <person name="Kikuchi T."/>
        </authorList>
    </citation>
    <scope>NUCLEOTIDE SEQUENCE</scope>
    <source>
        <strain evidence="3">SH1</strain>
    </source>
</reference>
<dbReference type="Proteomes" id="UP000614601">
    <property type="component" value="Unassembled WGS sequence"/>
</dbReference>
<dbReference type="Pfam" id="PF00022">
    <property type="entry name" value="Actin"/>
    <property type="match status" value="1"/>
</dbReference>
<dbReference type="AlphaFoldDB" id="A0A811KVT5"/>
<protein>
    <recommendedName>
        <fullName evidence="5">Actin-related protein 10</fullName>
    </recommendedName>
</protein>
<dbReference type="Gene3D" id="3.30.420.40">
    <property type="match status" value="2"/>
</dbReference>
<dbReference type="SMART" id="SM00268">
    <property type="entry name" value="ACTIN"/>
    <property type="match status" value="1"/>
</dbReference>
<evidence type="ECO:0000313" key="3">
    <source>
        <dbReference type="EMBL" id="CAD5219672.1"/>
    </source>
</evidence>
<dbReference type="EMBL" id="CAJFCW020000004">
    <property type="protein sequence ID" value="CAG9112762.1"/>
    <property type="molecule type" value="Genomic_DNA"/>
</dbReference>
<evidence type="ECO:0008006" key="5">
    <source>
        <dbReference type="Google" id="ProtNLM"/>
    </source>
</evidence>
<dbReference type="InterPro" id="IPR043129">
    <property type="entry name" value="ATPase_NBD"/>
</dbReference>
<comment type="caution">
    <text evidence="3">The sequence shown here is derived from an EMBL/GenBank/DDBJ whole genome shotgun (WGS) entry which is preliminary data.</text>
</comment>
<dbReference type="InterPro" id="IPR004000">
    <property type="entry name" value="Actin"/>
</dbReference>
<keyword evidence="4" id="KW-1185">Reference proteome</keyword>
<evidence type="ECO:0000256" key="2">
    <source>
        <dbReference type="SAM" id="MobiDB-lite"/>
    </source>
</evidence>
<dbReference type="CDD" id="cd10207">
    <property type="entry name" value="ASKHA_NBD_Arp10"/>
    <property type="match status" value="1"/>
</dbReference>
<sequence length="436" mass="49238">MSLRLPDDPQKYTSRRSTSSLTNSSQKAPVVNVFVIEIGERLTRVGFAGELHPREIFRTEYIDSLRPFQKCQIAQKNKDQASQDKILAGFLKNIMFRKLFKSVNNLNVVILENLFLPYEYRDTFGRVLFENPSFGVSGVAFVPSPLMQTIAFNVKSALIVDLGVKEAVVTPVYEHVVMAVNSNTTTLSTFAVERDIRDLVKKLGKVRKSDGEERGLTEEDMKMFDDNNMAEDILFRFCFVAKRERGLQLQNEEVESDLYPPDVLLSFGCDKLLVPGLIREKATEVLFSNSEKEFSLQETIAECIRGLNIDLKRSLLSGILVVGGLANTRGMLYRLKEEIADIIQKDECLKTLGEAGFYQQKDQPNYSLYSAWVGASLFGSADAITSRMTTKADWEKNRHVPDWTNISALEEPASEVKCKVSEVTVDLPWEQLKVEA</sequence>
<name>A0A811KVT5_9BILA</name>